<dbReference type="InterPro" id="IPR016187">
    <property type="entry name" value="CTDL_fold"/>
</dbReference>
<dbReference type="PANTHER" id="PTHR22803">
    <property type="entry name" value="MANNOSE, PHOSPHOLIPASE, LECTIN RECEPTOR RELATED"/>
    <property type="match status" value="1"/>
</dbReference>
<dbReference type="Pfam" id="PF00059">
    <property type="entry name" value="Lectin_C"/>
    <property type="match status" value="1"/>
</dbReference>
<protein>
    <recommendedName>
        <fullName evidence="6">C-type lectin domain-containing protein</fullName>
    </recommendedName>
</protein>
<gene>
    <name evidence="4" type="ORF">PLOB_00015958</name>
</gene>
<evidence type="ECO:0000256" key="1">
    <source>
        <dbReference type="ARBA" id="ARBA00023157"/>
    </source>
</evidence>
<feature type="domain" description="Apple" evidence="3">
    <location>
        <begin position="130"/>
        <end position="198"/>
    </location>
</feature>
<proteinExistence type="predicted"/>
<dbReference type="PROSITE" id="PS00615">
    <property type="entry name" value="C_TYPE_LECTIN_1"/>
    <property type="match status" value="1"/>
</dbReference>
<dbReference type="PROSITE" id="PS50948">
    <property type="entry name" value="PAN"/>
    <property type="match status" value="1"/>
</dbReference>
<dbReference type="InterPro" id="IPR050111">
    <property type="entry name" value="C-type_lectin/snaclec_domain"/>
</dbReference>
<evidence type="ECO:0000313" key="5">
    <source>
        <dbReference type="Proteomes" id="UP001159405"/>
    </source>
</evidence>
<evidence type="ECO:0000259" key="3">
    <source>
        <dbReference type="PROSITE" id="PS50948"/>
    </source>
</evidence>
<evidence type="ECO:0000259" key="2">
    <source>
        <dbReference type="PROSITE" id="PS50041"/>
    </source>
</evidence>
<dbReference type="InterPro" id="IPR001304">
    <property type="entry name" value="C-type_lectin-like"/>
</dbReference>
<organism evidence="4 5">
    <name type="scientific">Porites lobata</name>
    <dbReference type="NCBI Taxonomy" id="104759"/>
    <lineage>
        <taxon>Eukaryota</taxon>
        <taxon>Metazoa</taxon>
        <taxon>Cnidaria</taxon>
        <taxon>Anthozoa</taxon>
        <taxon>Hexacorallia</taxon>
        <taxon>Scleractinia</taxon>
        <taxon>Fungiina</taxon>
        <taxon>Poritidae</taxon>
        <taxon>Porites</taxon>
    </lineage>
</organism>
<dbReference type="SMART" id="SM00034">
    <property type="entry name" value="CLECT"/>
    <property type="match status" value="1"/>
</dbReference>
<dbReference type="CDD" id="cd00037">
    <property type="entry name" value="CLECT"/>
    <property type="match status" value="1"/>
</dbReference>
<evidence type="ECO:0008006" key="6">
    <source>
        <dbReference type="Google" id="ProtNLM"/>
    </source>
</evidence>
<dbReference type="Gene3D" id="3.10.100.10">
    <property type="entry name" value="Mannose-Binding Protein A, subunit A"/>
    <property type="match status" value="1"/>
</dbReference>
<dbReference type="InterPro" id="IPR016186">
    <property type="entry name" value="C-type_lectin-like/link_sf"/>
</dbReference>
<keyword evidence="1" id="KW-1015">Disulfide bond</keyword>
<dbReference type="Pfam" id="PF00024">
    <property type="entry name" value="PAN_1"/>
    <property type="match status" value="1"/>
</dbReference>
<feature type="domain" description="C-type lectin" evidence="2">
    <location>
        <begin position="16"/>
        <end position="131"/>
    </location>
</feature>
<dbReference type="Proteomes" id="UP001159405">
    <property type="component" value="Unassembled WGS sequence"/>
</dbReference>
<dbReference type="PROSITE" id="PS50041">
    <property type="entry name" value="C_TYPE_LECTIN_2"/>
    <property type="match status" value="1"/>
</dbReference>
<reference evidence="4 5" key="1">
    <citation type="submission" date="2022-05" db="EMBL/GenBank/DDBJ databases">
        <authorList>
            <consortium name="Genoscope - CEA"/>
            <person name="William W."/>
        </authorList>
    </citation>
    <scope>NUCLEOTIDE SEQUENCE [LARGE SCALE GENOMIC DNA]</scope>
</reference>
<accession>A0ABN8MSV1</accession>
<keyword evidence="5" id="KW-1185">Reference proteome</keyword>
<dbReference type="InterPro" id="IPR018378">
    <property type="entry name" value="C-type_lectin_CS"/>
</dbReference>
<feature type="non-terminal residue" evidence="4">
    <location>
        <position position="198"/>
    </location>
</feature>
<evidence type="ECO:0000313" key="4">
    <source>
        <dbReference type="EMBL" id="CAH3033600.1"/>
    </source>
</evidence>
<dbReference type="SUPFAM" id="SSF56436">
    <property type="entry name" value="C-type lectin-like"/>
    <property type="match status" value="1"/>
</dbReference>
<sequence>MNYFYPLTGCVSGFKYQGRCVEFFKERVSWAQARKLCQTLHGDLVVIQDDKKQKFIYDNFAAGKTLWIGLRRKHVGGKFKWVDETELGFENWITGSPDTAKEECAEMTDYGSFKGKWNDNHCSHKQAFICEQVTHLENVFKVVPGKAILGLVMERLQVTTEIECALLCQRFPGCDSINFFHRTKGSKTKSLCQLNQKA</sequence>
<dbReference type="EMBL" id="CALNXK010000002">
    <property type="protein sequence ID" value="CAH3033600.1"/>
    <property type="molecule type" value="Genomic_DNA"/>
</dbReference>
<name>A0ABN8MSV1_9CNID</name>
<comment type="caution">
    <text evidence="4">The sequence shown here is derived from an EMBL/GenBank/DDBJ whole genome shotgun (WGS) entry which is preliminary data.</text>
</comment>
<dbReference type="InterPro" id="IPR003609">
    <property type="entry name" value="Pan_app"/>
</dbReference>